<reference evidence="2 3" key="1">
    <citation type="submission" date="2020-06" db="EMBL/GenBank/DDBJ databases">
        <title>Interaction of electrochemicaly active bacteria, Geobacter bremensis R4 on different carbon anode.</title>
        <authorList>
            <person name="Meng L."/>
            <person name="Yoshida N."/>
        </authorList>
    </citation>
    <scope>NUCLEOTIDE SEQUENCE [LARGE SCALE GENOMIC DNA]</scope>
    <source>
        <strain evidence="2 3">R4</strain>
    </source>
</reference>
<protein>
    <recommendedName>
        <fullName evidence="4">DUF454 domain-containing protein</fullName>
    </recommendedName>
</protein>
<gene>
    <name evidence="2" type="ORF">GEOBRER4_n1433</name>
</gene>
<dbReference type="Pfam" id="PF04304">
    <property type="entry name" value="DUF454"/>
    <property type="match status" value="1"/>
</dbReference>
<feature type="transmembrane region" description="Helical" evidence="1">
    <location>
        <begin position="79"/>
        <end position="101"/>
    </location>
</feature>
<feature type="transmembrane region" description="Helical" evidence="1">
    <location>
        <begin position="113"/>
        <end position="132"/>
    </location>
</feature>
<dbReference type="AlphaFoldDB" id="A0A6S6M4L3"/>
<evidence type="ECO:0008006" key="4">
    <source>
        <dbReference type="Google" id="ProtNLM"/>
    </source>
</evidence>
<sequence length="143" mass="15778">MRYGRGRGHVRQVKNEVLRLILIGVGWVSIVCALLGLFLPLVPSVPFLLLAVFCFSRSSEKFHHWLVEHRHFGPLLKDYLVHGGISVRAKAAAICAVWISFPVSAFWLVQSSWAQVLLLAIAAGVTVCLVLIPTLPASLKRKG</sequence>
<evidence type="ECO:0000256" key="1">
    <source>
        <dbReference type="SAM" id="Phobius"/>
    </source>
</evidence>
<dbReference type="Proteomes" id="UP000515472">
    <property type="component" value="Chromosome"/>
</dbReference>
<dbReference type="GO" id="GO:0005886">
    <property type="term" value="C:plasma membrane"/>
    <property type="evidence" value="ECO:0007669"/>
    <property type="project" value="TreeGrafter"/>
</dbReference>
<proteinExistence type="predicted"/>
<dbReference type="PANTHER" id="PTHR35813:SF1">
    <property type="entry name" value="INNER MEMBRANE PROTEIN YBAN"/>
    <property type="match status" value="1"/>
</dbReference>
<accession>A0A6S6M4L3</accession>
<name>A0A6S6M4L3_9BACT</name>
<dbReference type="EMBL" id="AP023213">
    <property type="protein sequence ID" value="BCG46624.1"/>
    <property type="molecule type" value="Genomic_DNA"/>
</dbReference>
<keyword evidence="1" id="KW-0812">Transmembrane</keyword>
<keyword evidence="3" id="KW-1185">Reference proteome</keyword>
<evidence type="ECO:0000313" key="2">
    <source>
        <dbReference type="EMBL" id="BCG46624.1"/>
    </source>
</evidence>
<keyword evidence="1" id="KW-1133">Transmembrane helix</keyword>
<dbReference type="PANTHER" id="PTHR35813">
    <property type="entry name" value="INNER MEMBRANE PROTEIN YBAN"/>
    <property type="match status" value="1"/>
</dbReference>
<feature type="transmembrane region" description="Helical" evidence="1">
    <location>
        <begin position="20"/>
        <end position="41"/>
    </location>
</feature>
<dbReference type="KEGG" id="gbn:GEOBRER4_13740"/>
<dbReference type="InterPro" id="IPR007401">
    <property type="entry name" value="DUF454"/>
</dbReference>
<keyword evidence="1" id="KW-0472">Membrane</keyword>
<evidence type="ECO:0000313" key="3">
    <source>
        <dbReference type="Proteomes" id="UP000515472"/>
    </source>
</evidence>
<organism evidence="2 3">
    <name type="scientific">Citrifermentans bremense</name>
    <dbReference type="NCBI Taxonomy" id="60035"/>
    <lineage>
        <taxon>Bacteria</taxon>
        <taxon>Pseudomonadati</taxon>
        <taxon>Thermodesulfobacteriota</taxon>
        <taxon>Desulfuromonadia</taxon>
        <taxon>Geobacterales</taxon>
        <taxon>Geobacteraceae</taxon>
        <taxon>Citrifermentans</taxon>
    </lineage>
</organism>
<dbReference type="PIRSF" id="PIRSF016789">
    <property type="entry name" value="DUF454"/>
    <property type="match status" value="1"/>
</dbReference>